<dbReference type="EMBL" id="BTSX01000004">
    <property type="protein sequence ID" value="GMS94289.1"/>
    <property type="molecule type" value="Genomic_DNA"/>
</dbReference>
<comment type="caution">
    <text evidence="2">The sequence shown here is derived from an EMBL/GenBank/DDBJ whole genome shotgun (WGS) entry which is preliminary data.</text>
</comment>
<organism evidence="2 3">
    <name type="scientific">Pristionchus entomophagus</name>
    <dbReference type="NCBI Taxonomy" id="358040"/>
    <lineage>
        <taxon>Eukaryota</taxon>
        <taxon>Metazoa</taxon>
        <taxon>Ecdysozoa</taxon>
        <taxon>Nematoda</taxon>
        <taxon>Chromadorea</taxon>
        <taxon>Rhabditida</taxon>
        <taxon>Rhabditina</taxon>
        <taxon>Diplogasteromorpha</taxon>
        <taxon>Diplogasteroidea</taxon>
        <taxon>Neodiplogasteridae</taxon>
        <taxon>Pristionchus</taxon>
    </lineage>
</organism>
<sequence length="152" mass="16878">SNNLTLINSSAHSPIEWTTQYVMPQTLQGIWYIAFASVCQILYIPSLRVFYRERRLTCYKIMFLLAIADMSGLMSLGSLFGCAMVNGLVFCSDVTLGCGALGESKGRPSSVCMLLTIFYGAFIMLFTRPYFANSVHQTSVFDPFIPGHSSNK</sequence>
<dbReference type="AlphaFoldDB" id="A0AAV5TIZ1"/>
<gene>
    <name evidence="2" type="ORF">PENTCL1PPCAC_16464</name>
</gene>
<feature type="non-terminal residue" evidence="2">
    <location>
        <position position="152"/>
    </location>
</feature>
<evidence type="ECO:0000313" key="2">
    <source>
        <dbReference type="EMBL" id="GMS94289.1"/>
    </source>
</evidence>
<feature type="non-terminal residue" evidence="2">
    <location>
        <position position="1"/>
    </location>
</feature>
<feature type="transmembrane region" description="Helical" evidence="1">
    <location>
        <begin position="108"/>
        <end position="127"/>
    </location>
</feature>
<dbReference type="Proteomes" id="UP001432027">
    <property type="component" value="Unassembled WGS sequence"/>
</dbReference>
<keyword evidence="1" id="KW-0812">Transmembrane</keyword>
<keyword evidence="3" id="KW-1185">Reference proteome</keyword>
<feature type="transmembrane region" description="Helical" evidence="1">
    <location>
        <begin position="63"/>
        <end position="88"/>
    </location>
</feature>
<evidence type="ECO:0008006" key="4">
    <source>
        <dbReference type="Google" id="ProtNLM"/>
    </source>
</evidence>
<keyword evidence="1" id="KW-1133">Transmembrane helix</keyword>
<dbReference type="Pfam" id="PF10321">
    <property type="entry name" value="7TM_GPCR_Srt"/>
    <property type="match status" value="1"/>
</dbReference>
<feature type="transmembrane region" description="Helical" evidence="1">
    <location>
        <begin position="30"/>
        <end position="51"/>
    </location>
</feature>
<reference evidence="2" key="1">
    <citation type="submission" date="2023-10" db="EMBL/GenBank/DDBJ databases">
        <title>Genome assembly of Pristionchus species.</title>
        <authorList>
            <person name="Yoshida K."/>
            <person name="Sommer R.J."/>
        </authorList>
    </citation>
    <scope>NUCLEOTIDE SEQUENCE</scope>
    <source>
        <strain evidence="2">RS0144</strain>
    </source>
</reference>
<dbReference type="PANTHER" id="PTHR23021">
    <property type="entry name" value="SERPENTINE RECEPTOR, CLASS T"/>
    <property type="match status" value="1"/>
</dbReference>
<evidence type="ECO:0000256" key="1">
    <source>
        <dbReference type="SAM" id="Phobius"/>
    </source>
</evidence>
<name>A0AAV5TIZ1_9BILA</name>
<dbReference type="InterPro" id="IPR019425">
    <property type="entry name" value="7TM_GPCR_serpentine_rcpt_Srt"/>
</dbReference>
<proteinExistence type="predicted"/>
<keyword evidence="1" id="KW-0472">Membrane</keyword>
<evidence type="ECO:0000313" key="3">
    <source>
        <dbReference type="Proteomes" id="UP001432027"/>
    </source>
</evidence>
<protein>
    <recommendedName>
        <fullName evidence="4">G protein-coupled receptor</fullName>
    </recommendedName>
</protein>
<accession>A0AAV5TIZ1</accession>
<dbReference type="PANTHER" id="PTHR23021:SF11">
    <property type="entry name" value="SERPENTINE RECEPTOR, CLASS T"/>
    <property type="match status" value="1"/>
</dbReference>